<organism evidence="9 10">
    <name type="scientific">Legionella hackeliae</name>
    <dbReference type="NCBI Taxonomy" id="449"/>
    <lineage>
        <taxon>Bacteria</taxon>
        <taxon>Pseudomonadati</taxon>
        <taxon>Pseudomonadota</taxon>
        <taxon>Gammaproteobacteria</taxon>
        <taxon>Legionellales</taxon>
        <taxon>Legionellaceae</taxon>
        <taxon>Legionella</taxon>
    </lineage>
</organism>
<sequence>MIRERLAAFQYWPHVVTIAIIILAYAGYRYFAYYFTWSDDSYVSANIINMASLVDGNISQIYVLENQNVKKGQKLIEIDPRPYKYAMDKALADWNIAKINYENDKLNIEIAKEKLQQNQALLALSQDHYRRYQKLLTESALPEIQVINVEAKIKEQEAMVLAAGQQLRVAELNFDDNAVLAAKAKYEKARYMYEHTTVVAPADGYITNFNLRVGQYIKVGEGLFALVETKLWWVETRYRETAIRLIKPGDKVKIKIDMYPGKIFHGHVKSIGWGINRVQAGAVAPSTLLYMEATEDWIKIAQRFPVRIYIDDVDPKYPLRIGASATTTTYPTRD</sequence>
<dbReference type="Gene3D" id="2.40.30.170">
    <property type="match status" value="1"/>
</dbReference>
<dbReference type="GO" id="GO:0055085">
    <property type="term" value="P:transmembrane transport"/>
    <property type="evidence" value="ECO:0007669"/>
    <property type="project" value="InterPro"/>
</dbReference>
<keyword evidence="4 6" id="KW-1133">Transmembrane helix</keyword>
<accession>A0A0A8UTL1</accession>
<proteinExistence type="inferred from homology"/>
<dbReference type="STRING" id="449.LHA_1028"/>
<evidence type="ECO:0000259" key="8">
    <source>
        <dbReference type="Pfam" id="PF25963"/>
    </source>
</evidence>
<evidence type="ECO:0000256" key="3">
    <source>
        <dbReference type="ARBA" id="ARBA00022692"/>
    </source>
</evidence>
<protein>
    <submittedName>
        <fullName evidence="9">Putative secretion protein HlyD family protein</fullName>
    </submittedName>
</protein>
<dbReference type="PANTHER" id="PTHR30386:SF26">
    <property type="entry name" value="TRANSPORT PROTEIN COMB"/>
    <property type="match status" value="1"/>
</dbReference>
<comment type="similarity">
    <text evidence="2">Belongs to the membrane fusion protein (MFP) (TC 8.A.1) family.</text>
</comment>
<dbReference type="KEGG" id="lha:LHA_1028"/>
<dbReference type="PANTHER" id="PTHR30386">
    <property type="entry name" value="MEMBRANE FUSION SUBUNIT OF EMRAB-TOLC MULTIDRUG EFFLUX PUMP"/>
    <property type="match status" value="1"/>
</dbReference>
<dbReference type="Pfam" id="PF25963">
    <property type="entry name" value="Beta-barrel_AAEA"/>
    <property type="match status" value="1"/>
</dbReference>
<dbReference type="Proteomes" id="UP000032803">
    <property type="component" value="Chromosome I"/>
</dbReference>
<dbReference type="InterPro" id="IPR058634">
    <property type="entry name" value="AaeA-lik-b-barrel"/>
</dbReference>
<dbReference type="Pfam" id="PF25917">
    <property type="entry name" value="BSH_RND"/>
    <property type="match status" value="1"/>
</dbReference>
<comment type="subcellular location">
    <subcellularLocation>
        <location evidence="1">Membrane</location>
        <topology evidence="1">Single-pass membrane protein</topology>
    </subcellularLocation>
</comment>
<dbReference type="EMBL" id="LN681225">
    <property type="protein sequence ID" value="CEK10089.1"/>
    <property type="molecule type" value="Genomic_DNA"/>
</dbReference>
<name>A0A0A8UTL1_LEGHA</name>
<evidence type="ECO:0000259" key="7">
    <source>
        <dbReference type="Pfam" id="PF25917"/>
    </source>
</evidence>
<evidence type="ECO:0000313" key="10">
    <source>
        <dbReference type="Proteomes" id="UP000032803"/>
    </source>
</evidence>
<feature type="domain" description="p-hydroxybenzoic acid efflux pump subunit AaeA-like beta-barrel" evidence="8">
    <location>
        <begin position="234"/>
        <end position="327"/>
    </location>
</feature>
<dbReference type="InterPro" id="IPR050739">
    <property type="entry name" value="MFP"/>
</dbReference>
<dbReference type="SUPFAM" id="SSF111369">
    <property type="entry name" value="HlyD-like secretion proteins"/>
    <property type="match status" value="2"/>
</dbReference>
<evidence type="ECO:0000256" key="1">
    <source>
        <dbReference type="ARBA" id="ARBA00004167"/>
    </source>
</evidence>
<keyword evidence="10" id="KW-1185">Reference proteome</keyword>
<dbReference type="Gene3D" id="1.10.287.470">
    <property type="entry name" value="Helix hairpin bin"/>
    <property type="match status" value="1"/>
</dbReference>
<evidence type="ECO:0000256" key="6">
    <source>
        <dbReference type="SAM" id="Phobius"/>
    </source>
</evidence>
<evidence type="ECO:0000256" key="2">
    <source>
        <dbReference type="ARBA" id="ARBA00009477"/>
    </source>
</evidence>
<dbReference type="HOGENOM" id="CLU_018816_15_2_6"/>
<gene>
    <name evidence="9" type="ORF">LHA_1028</name>
</gene>
<keyword evidence="3 6" id="KW-0812">Transmembrane</keyword>
<feature type="transmembrane region" description="Helical" evidence="6">
    <location>
        <begin position="12"/>
        <end position="31"/>
    </location>
</feature>
<dbReference type="RefSeq" id="WP_045105520.1">
    <property type="nucleotide sequence ID" value="NZ_LN681225.1"/>
</dbReference>
<evidence type="ECO:0000313" key="9">
    <source>
        <dbReference type="EMBL" id="CEK10089.1"/>
    </source>
</evidence>
<dbReference type="InterPro" id="IPR058625">
    <property type="entry name" value="MdtA-like_BSH"/>
</dbReference>
<dbReference type="Gene3D" id="2.40.50.100">
    <property type="match status" value="1"/>
</dbReference>
<keyword evidence="5 6" id="KW-0472">Membrane</keyword>
<feature type="domain" description="Multidrug resistance protein MdtA-like barrel-sandwich hybrid" evidence="7">
    <location>
        <begin position="47"/>
        <end position="227"/>
    </location>
</feature>
<dbReference type="PATRIC" id="fig|449.7.peg.3107"/>
<reference evidence="10" key="1">
    <citation type="submission" date="2014-09" db="EMBL/GenBank/DDBJ databases">
        <authorList>
            <person name="Gomez-Valero L."/>
        </authorList>
    </citation>
    <scope>NUCLEOTIDE SEQUENCE [LARGE SCALE GENOMIC DNA]</scope>
    <source>
        <strain evidence="10">ATCC35250</strain>
    </source>
</reference>
<evidence type="ECO:0000256" key="5">
    <source>
        <dbReference type="ARBA" id="ARBA00023136"/>
    </source>
</evidence>
<dbReference type="AlphaFoldDB" id="A0A0A8UTL1"/>
<dbReference type="GO" id="GO:0016020">
    <property type="term" value="C:membrane"/>
    <property type="evidence" value="ECO:0007669"/>
    <property type="project" value="UniProtKB-SubCell"/>
</dbReference>
<evidence type="ECO:0000256" key="4">
    <source>
        <dbReference type="ARBA" id="ARBA00022989"/>
    </source>
</evidence>
<dbReference type="OrthoDB" id="5645220at2"/>